<accession>A0AAN7ZTS3</accession>
<protein>
    <submittedName>
        <fullName evidence="1">Uncharacterized protein</fullName>
    </submittedName>
</protein>
<name>A0AAN7ZTS3_9COLE</name>
<organism evidence="1 2">
    <name type="scientific">Pyrocoelia pectoralis</name>
    <dbReference type="NCBI Taxonomy" id="417401"/>
    <lineage>
        <taxon>Eukaryota</taxon>
        <taxon>Metazoa</taxon>
        <taxon>Ecdysozoa</taxon>
        <taxon>Arthropoda</taxon>
        <taxon>Hexapoda</taxon>
        <taxon>Insecta</taxon>
        <taxon>Pterygota</taxon>
        <taxon>Neoptera</taxon>
        <taxon>Endopterygota</taxon>
        <taxon>Coleoptera</taxon>
        <taxon>Polyphaga</taxon>
        <taxon>Elateriformia</taxon>
        <taxon>Elateroidea</taxon>
        <taxon>Lampyridae</taxon>
        <taxon>Lampyrinae</taxon>
        <taxon>Pyrocoelia</taxon>
    </lineage>
</organism>
<evidence type="ECO:0000313" key="2">
    <source>
        <dbReference type="Proteomes" id="UP001329430"/>
    </source>
</evidence>
<comment type="caution">
    <text evidence="1">The sequence shown here is derived from an EMBL/GenBank/DDBJ whole genome shotgun (WGS) entry which is preliminary data.</text>
</comment>
<dbReference type="AlphaFoldDB" id="A0AAN7ZTS3"/>
<evidence type="ECO:0000313" key="1">
    <source>
        <dbReference type="EMBL" id="KAK5647931.1"/>
    </source>
</evidence>
<gene>
    <name evidence="1" type="ORF">RI129_002823</name>
</gene>
<dbReference type="EMBL" id="JAVRBK010000002">
    <property type="protein sequence ID" value="KAK5647931.1"/>
    <property type="molecule type" value="Genomic_DNA"/>
</dbReference>
<dbReference type="Proteomes" id="UP001329430">
    <property type="component" value="Chromosome 2"/>
</dbReference>
<reference evidence="1 2" key="1">
    <citation type="journal article" date="2024" name="Insects">
        <title>An Improved Chromosome-Level Genome Assembly of the Firefly Pyrocoelia pectoralis.</title>
        <authorList>
            <person name="Fu X."/>
            <person name="Meyer-Rochow V.B."/>
            <person name="Ballantyne L."/>
            <person name="Zhu X."/>
        </authorList>
    </citation>
    <scope>NUCLEOTIDE SEQUENCE [LARGE SCALE GENOMIC DNA]</scope>
    <source>
        <strain evidence="1">XCY_ONT2</strain>
    </source>
</reference>
<proteinExistence type="predicted"/>
<sequence length="186" mass="21230">MCSRGKVIHSEARNIIRNVIEFFDQQKKTGCWSFPVEKSTELAAAATGKPISFIKTVRKEAEVAGSSKLKSPKKARTTAPNKIELNLVKNACMEITQEEWEKHCVHVKHIEEEMWKADSLTDDVTENFTFMVNTGSSDEDEWGTETDNSDCEMHFLLLCTTVVIAYLQLKNKEKQVENYIYSFVNV</sequence>
<keyword evidence="2" id="KW-1185">Reference proteome</keyword>